<feature type="compositionally biased region" description="Pro residues" evidence="1">
    <location>
        <begin position="164"/>
        <end position="183"/>
    </location>
</feature>
<feature type="compositionally biased region" description="Basic residues" evidence="1">
    <location>
        <begin position="251"/>
        <end position="261"/>
    </location>
</feature>
<feature type="compositionally biased region" description="Low complexity" evidence="1">
    <location>
        <begin position="23"/>
        <end position="35"/>
    </location>
</feature>
<keyword evidence="3" id="KW-1185">Reference proteome</keyword>
<accession>A0A8T0VU64</accession>
<gene>
    <name evidence="2" type="ORF">PVAP13_2NG591720</name>
</gene>
<feature type="region of interest" description="Disordered" evidence="1">
    <location>
        <begin position="1"/>
        <end position="185"/>
    </location>
</feature>
<comment type="caution">
    <text evidence="2">The sequence shown here is derived from an EMBL/GenBank/DDBJ whole genome shotgun (WGS) entry which is preliminary data.</text>
</comment>
<sequence>MQEPATTAMALHGSGRRRHGHRAQQLAALAQCTAARRCRSARRHGRARGRGKRGGSCRPTRTPRRPSLESRSPPGVHVVPPEIWEPLGSASSRTLPTPGLELAHRPRRCGRRGPAVRARREQGMAVQTRGARELGRGPCSSDTPPSGREKAWAGRGRRRRGWGPTPPPPQGPLSGAPAPPRPPVLSRRGHLCWAWEMSAGSGELSHGAGRPELEPSTVVARSSGRPCSAASAPRRTVWLLRLRAGCPRPGRPQRRAGRSSRRWPAAAARGSGRRVGA</sequence>
<evidence type="ECO:0000313" key="3">
    <source>
        <dbReference type="Proteomes" id="UP000823388"/>
    </source>
</evidence>
<name>A0A8T0VU64_PANVG</name>
<evidence type="ECO:0000313" key="2">
    <source>
        <dbReference type="EMBL" id="KAG2638395.1"/>
    </source>
</evidence>
<feature type="region of interest" description="Disordered" evidence="1">
    <location>
        <begin position="246"/>
        <end position="277"/>
    </location>
</feature>
<protein>
    <submittedName>
        <fullName evidence="2">Uncharacterized protein</fullName>
    </submittedName>
</protein>
<reference evidence="2" key="1">
    <citation type="submission" date="2020-05" db="EMBL/GenBank/DDBJ databases">
        <title>WGS assembly of Panicum virgatum.</title>
        <authorList>
            <person name="Lovell J.T."/>
            <person name="Jenkins J."/>
            <person name="Shu S."/>
            <person name="Juenger T.E."/>
            <person name="Schmutz J."/>
        </authorList>
    </citation>
    <scope>NUCLEOTIDE SEQUENCE</scope>
    <source>
        <strain evidence="2">AP13</strain>
    </source>
</reference>
<evidence type="ECO:0000256" key="1">
    <source>
        <dbReference type="SAM" id="MobiDB-lite"/>
    </source>
</evidence>
<dbReference type="EMBL" id="CM029040">
    <property type="protein sequence ID" value="KAG2638395.1"/>
    <property type="molecule type" value="Genomic_DNA"/>
</dbReference>
<dbReference type="Proteomes" id="UP000823388">
    <property type="component" value="Chromosome 2N"/>
</dbReference>
<dbReference type="AlphaFoldDB" id="A0A8T0VU64"/>
<proteinExistence type="predicted"/>
<organism evidence="2 3">
    <name type="scientific">Panicum virgatum</name>
    <name type="common">Blackwell switchgrass</name>
    <dbReference type="NCBI Taxonomy" id="38727"/>
    <lineage>
        <taxon>Eukaryota</taxon>
        <taxon>Viridiplantae</taxon>
        <taxon>Streptophyta</taxon>
        <taxon>Embryophyta</taxon>
        <taxon>Tracheophyta</taxon>
        <taxon>Spermatophyta</taxon>
        <taxon>Magnoliopsida</taxon>
        <taxon>Liliopsida</taxon>
        <taxon>Poales</taxon>
        <taxon>Poaceae</taxon>
        <taxon>PACMAD clade</taxon>
        <taxon>Panicoideae</taxon>
        <taxon>Panicodae</taxon>
        <taxon>Paniceae</taxon>
        <taxon>Panicinae</taxon>
        <taxon>Panicum</taxon>
        <taxon>Panicum sect. Hiantes</taxon>
    </lineage>
</organism>
<feature type="compositionally biased region" description="Basic residues" evidence="1">
    <location>
        <begin position="36"/>
        <end position="55"/>
    </location>
</feature>